<dbReference type="AlphaFoldDB" id="A0A1B8U3G5"/>
<evidence type="ECO:0000256" key="1">
    <source>
        <dbReference type="ARBA" id="ARBA00022679"/>
    </source>
</evidence>
<dbReference type="RefSeq" id="WP_068359427.1">
    <property type="nucleotide sequence ID" value="NZ_CP019337.1"/>
</dbReference>
<proteinExistence type="predicted"/>
<protein>
    <submittedName>
        <fullName evidence="4">Cytidyltransferase</fullName>
    </submittedName>
</protein>
<keyword evidence="5" id="KW-1185">Reference proteome</keyword>
<dbReference type="SUPFAM" id="SSF52374">
    <property type="entry name" value="Nucleotidylyl transferase"/>
    <property type="match status" value="1"/>
</dbReference>
<organism evidence="4 5">
    <name type="scientific">Polaribacter reichenbachii</name>
    <dbReference type="NCBI Taxonomy" id="996801"/>
    <lineage>
        <taxon>Bacteria</taxon>
        <taxon>Pseudomonadati</taxon>
        <taxon>Bacteroidota</taxon>
        <taxon>Flavobacteriia</taxon>
        <taxon>Flavobacteriales</taxon>
        <taxon>Flavobacteriaceae</taxon>
    </lineage>
</organism>
<accession>A0A1B8U3G5</accession>
<sequence length="141" mass="15632">MKKKAIIVSGYFNPIHKGHLEYFNNAKSLADELFVIVNSDLQRSLKGSKEFQKEDERLIIVSNIKAVDNAIISIDQDRTVCASITHLVKEYGDDYDFAFANGGDQNNNSIPEVPTCKELGVALIDGLGDKIQSSSWLLKGK</sequence>
<dbReference type="Proteomes" id="UP000092612">
    <property type="component" value="Unassembled WGS sequence"/>
</dbReference>
<evidence type="ECO:0000256" key="2">
    <source>
        <dbReference type="ARBA" id="ARBA00022695"/>
    </source>
</evidence>
<dbReference type="InterPro" id="IPR014729">
    <property type="entry name" value="Rossmann-like_a/b/a_fold"/>
</dbReference>
<dbReference type="GO" id="GO:0016779">
    <property type="term" value="F:nucleotidyltransferase activity"/>
    <property type="evidence" value="ECO:0007669"/>
    <property type="project" value="UniProtKB-KW"/>
</dbReference>
<dbReference type="InterPro" id="IPR050385">
    <property type="entry name" value="Archaeal_FAD_synthase"/>
</dbReference>
<evidence type="ECO:0000313" key="5">
    <source>
        <dbReference type="Proteomes" id="UP000092612"/>
    </source>
</evidence>
<dbReference type="Pfam" id="PF01467">
    <property type="entry name" value="CTP_transf_like"/>
    <property type="match status" value="1"/>
</dbReference>
<name>A0A1B8U3G5_9FLAO</name>
<dbReference type="Gene3D" id="3.40.50.620">
    <property type="entry name" value="HUPs"/>
    <property type="match status" value="1"/>
</dbReference>
<dbReference type="KEGG" id="prn:BW723_09655"/>
<dbReference type="PANTHER" id="PTHR43793">
    <property type="entry name" value="FAD SYNTHASE"/>
    <property type="match status" value="1"/>
</dbReference>
<evidence type="ECO:0000313" key="4">
    <source>
        <dbReference type="EMBL" id="OBY66361.1"/>
    </source>
</evidence>
<comment type="caution">
    <text evidence="4">The sequence shown here is derived from an EMBL/GenBank/DDBJ whole genome shotgun (WGS) entry which is preliminary data.</text>
</comment>
<feature type="domain" description="Cytidyltransferase-like" evidence="3">
    <location>
        <begin position="8"/>
        <end position="106"/>
    </location>
</feature>
<gene>
    <name evidence="4" type="ORF">LPB301_06620</name>
</gene>
<dbReference type="OrthoDB" id="9802794at2"/>
<evidence type="ECO:0000259" key="3">
    <source>
        <dbReference type="Pfam" id="PF01467"/>
    </source>
</evidence>
<keyword evidence="2" id="KW-0548">Nucleotidyltransferase</keyword>
<dbReference type="NCBIfam" id="TIGR00125">
    <property type="entry name" value="cyt_tran_rel"/>
    <property type="match status" value="1"/>
</dbReference>
<dbReference type="EMBL" id="LSFL01000015">
    <property type="protein sequence ID" value="OBY66361.1"/>
    <property type="molecule type" value="Genomic_DNA"/>
</dbReference>
<reference evidence="5" key="1">
    <citation type="submission" date="2016-02" db="EMBL/GenBank/DDBJ databases">
        <title>Paenibacillus sp. LPB0068, isolated from Crassostrea gigas.</title>
        <authorList>
            <person name="Shin S.-K."/>
            <person name="Yi H."/>
        </authorList>
    </citation>
    <scope>NUCLEOTIDE SEQUENCE [LARGE SCALE GENOMIC DNA]</scope>
    <source>
        <strain evidence="5">KCTC 23969</strain>
    </source>
</reference>
<dbReference type="PANTHER" id="PTHR43793:SF1">
    <property type="entry name" value="FAD SYNTHASE"/>
    <property type="match status" value="1"/>
</dbReference>
<keyword evidence="1 4" id="KW-0808">Transferase</keyword>
<dbReference type="STRING" id="996801.BW723_09655"/>
<dbReference type="InterPro" id="IPR004821">
    <property type="entry name" value="Cyt_trans-like"/>
</dbReference>